<feature type="domain" description="TFIIS N-terminal" evidence="2">
    <location>
        <begin position="283"/>
        <end position="361"/>
    </location>
</feature>
<keyword evidence="4" id="KW-1185">Reference proteome</keyword>
<dbReference type="EMBL" id="JAAPAO010000019">
    <property type="protein sequence ID" value="KAF4677156.1"/>
    <property type="molecule type" value="Genomic_DNA"/>
</dbReference>
<comment type="subcellular location">
    <subcellularLocation>
        <location evidence="1">Nucleus</location>
    </subcellularLocation>
</comment>
<evidence type="ECO:0000256" key="1">
    <source>
        <dbReference type="PROSITE-ProRule" id="PRU00649"/>
    </source>
</evidence>
<evidence type="ECO:0000313" key="3">
    <source>
        <dbReference type="EMBL" id="KAF4677156.1"/>
    </source>
</evidence>
<evidence type="ECO:0000313" key="4">
    <source>
        <dbReference type="Proteomes" id="UP000591131"/>
    </source>
</evidence>
<keyword evidence="1" id="KW-0539">Nucleus</keyword>
<dbReference type="Proteomes" id="UP000591131">
    <property type="component" value="Unassembled WGS sequence"/>
</dbReference>
<proteinExistence type="predicted"/>
<accession>A0A7J6N0B7</accession>
<protein>
    <recommendedName>
        <fullName evidence="2">TFIIS N-terminal domain-containing protein</fullName>
    </recommendedName>
</protein>
<name>A0A7J6N0B7_PERCH</name>
<dbReference type="PROSITE" id="PS51319">
    <property type="entry name" value="TFIIS_N"/>
    <property type="match status" value="1"/>
</dbReference>
<gene>
    <name evidence="3" type="ORF">FOL47_002998</name>
</gene>
<dbReference type="InterPro" id="IPR017923">
    <property type="entry name" value="TFIIS_N"/>
</dbReference>
<dbReference type="Pfam" id="PF08711">
    <property type="entry name" value="Med26"/>
    <property type="match status" value="1"/>
</dbReference>
<dbReference type="SUPFAM" id="SSF47676">
    <property type="entry name" value="Conserved domain common to transcription factors TFIIS, elongin A, CRSP70"/>
    <property type="match status" value="1"/>
</dbReference>
<comment type="caution">
    <text evidence="3">The sequence shown here is derived from an EMBL/GenBank/DDBJ whole genome shotgun (WGS) entry which is preliminary data.</text>
</comment>
<dbReference type="GO" id="GO:0005634">
    <property type="term" value="C:nucleus"/>
    <property type="evidence" value="ECO:0007669"/>
    <property type="project" value="UniProtKB-SubCell"/>
</dbReference>
<evidence type="ECO:0000259" key="2">
    <source>
        <dbReference type="PROSITE" id="PS51319"/>
    </source>
</evidence>
<sequence length="366" mass="41068">MSDPEHSAVEEEFVISQRSLQGRWIQHPLNCMLTVVKGKVHFDGGVTYDLVKREDGKLEVGGYIADPHLSSASEIHWELPTGERATWTYEGENDGFGGTEADVDPTLIISGGRAKRHKPKVDYAALEAQLRREEMGGTSESSGGQTERKQSVDFTLGAQQAAKNSAVQKAYSILRDKIILWLGTTNTSRIETIVRKRGKIHHHFEVPGMLDEALSMLRSDYGIECSHKDKMTFVRLTYEQWKNALEKENLEIVESRSSGSPQGPPTSPRKRCLCVSYSSPTRRDVGKVAAELNLVPEGTLLDSEKIKPLLGVLDRYDMDVETLRDTKIGKIVHRYARHEDPEVQEASKNLIVKWKAVYRDAKASEH</sequence>
<dbReference type="Gene3D" id="1.20.930.10">
    <property type="entry name" value="Conserved domain common to transcription factors TFIIS, elongin A, CRSP70"/>
    <property type="match status" value="1"/>
</dbReference>
<organism evidence="3 4">
    <name type="scientific">Perkinsus chesapeaki</name>
    <name type="common">Clam parasite</name>
    <name type="synonym">Perkinsus andrewsi</name>
    <dbReference type="NCBI Taxonomy" id="330153"/>
    <lineage>
        <taxon>Eukaryota</taxon>
        <taxon>Sar</taxon>
        <taxon>Alveolata</taxon>
        <taxon>Perkinsozoa</taxon>
        <taxon>Perkinsea</taxon>
        <taxon>Perkinsida</taxon>
        <taxon>Perkinsidae</taxon>
        <taxon>Perkinsus</taxon>
    </lineage>
</organism>
<reference evidence="3 4" key="1">
    <citation type="submission" date="2020-04" db="EMBL/GenBank/DDBJ databases">
        <title>Perkinsus chesapeaki whole genome sequence.</title>
        <authorList>
            <person name="Bogema D.R."/>
        </authorList>
    </citation>
    <scope>NUCLEOTIDE SEQUENCE [LARGE SCALE GENOMIC DNA]</scope>
    <source>
        <strain evidence="3">ATCC PRA-425</strain>
    </source>
</reference>
<dbReference type="OrthoDB" id="44867at2759"/>
<dbReference type="AlphaFoldDB" id="A0A7J6N0B7"/>
<dbReference type="InterPro" id="IPR035441">
    <property type="entry name" value="TFIIS/LEDGF_dom_sf"/>
</dbReference>